<name>A0A5M9JUN7_MONFR</name>
<evidence type="ECO:0000313" key="2">
    <source>
        <dbReference type="EMBL" id="KAA8571596.1"/>
    </source>
</evidence>
<feature type="region of interest" description="Disordered" evidence="1">
    <location>
        <begin position="181"/>
        <end position="249"/>
    </location>
</feature>
<protein>
    <submittedName>
        <fullName evidence="2">Uncharacterized protein</fullName>
    </submittedName>
</protein>
<proteinExistence type="predicted"/>
<dbReference type="Proteomes" id="UP000322873">
    <property type="component" value="Unassembled WGS sequence"/>
</dbReference>
<evidence type="ECO:0000256" key="1">
    <source>
        <dbReference type="SAM" id="MobiDB-lite"/>
    </source>
</evidence>
<feature type="compositionally biased region" description="Polar residues" evidence="1">
    <location>
        <begin position="825"/>
        <end position="837"/>
    </location>
</feature>
<feature type="region of interest" description="Disordered" evidence="1">
    <location>
        <begin position="99"/>
        <end position="165"/>
    </location>
</feature>
<feature type="compositionally biased region" description="Low complexity" evidence="1">
    <location>
        <begin position="122"/>
        <end position="137"/>
    </location>
</feature>
<feature type="region of interest" description="Disordered" evidence="1">
    <location>
        <begin position="859"/>
        <end position="898"/>
    </location>
</feature>
<organism evidence="2 3">
    <name type="scientific">Monilinia fructicola</name>
    <name type="common">Brown rot fungus</name>
    <name type="synonym">Ciboria fructicola</name>
    <dbReference type="NCBI Taxonomy" id="38448"/>
    <lineage>
        <taxon>Eukaryota</taxon>
        <taxon>Fungi</taxon>
        <taxon>Dikarya</taxon>
        <taxon>Ascomycota</taxon>
        <taxon>Pezizomycotina</taxon>
        <taxon>Leotiomycetes</taxon>
        <taxon>Helotiales</taxon>
        <taxon>Sclerotiniaceae</taxon>
        <taxon>Monilinia</taxon>
    </lineage>
</organism>
<dbReference type="EMBL" id="VICG01000005">
    <property type="protein sequence ID" value="KAA8571596.1"/>
    <property type="molecule type" value="Genomic_DNA"/>
</dbReference>
<evidence type="ECO:0000313" key="3">
    <source>
        <dbReference type="Proteomes" id="UP000322873"/>
    </source>
</evidence>
<keyword evidence="3" id="KW-1185">Reference proteome</keyword>
<feature type="compositionally biased region" description="Polar residues" evidence="1">
    <location>
        <begin position="732"/>
        <end position="741"/>
    </location>
</feature>
<feature type="compositionally biased region" description="Low complexity" evidence="1">
    <location>
        <begin position="195"/>
        <end position="212"/>
    </location>
</feature>
<feature type="region of interest" description="Disordered" evidence="1">
    <location>
        <begin position="273"/>
        <end position="334"/>
    </location>
</feature>
<dbReference type="AlphaFoldDB" id="A0A5M9JUN7"/>
<sequence>MDDNGGYGQEVTERESSSAEMVAIHQAMMEELGISRKYALPLEDKAGPIPTVPLVVPIKRVRPDNPVSIWHNLNLDDNEPGVEDLDDIAGGQLYRLRRGGSGLSNSGRGGHSASRGRGGASNRGAHVSAGGRGNSAARGRDVDSSKFGEPRFNDTKRGGKSHAAVDAGIARLQREAEFSRISRTEDRSIKVSPLASRSAKSAVRSAAPAVARDTPPGPVISITPPNTGDGLSEPAPSSKLAPHGGLAASRWASPAPKLVDTSESNNLEQFAAPETPTSTFAPGDFADSIVPATGSKSSEPNNLEHFAAPETPTSTFAPGDFADSIVPATGSNSSEPNYNLLSATSALPANYSGSNHYDQSTVTGALTIVTNGLSAHNSGTHTVIDEKPVKRGTNRGRNTLKADTNIVTYQADSTTERKTTWRLQFQLPGPALGFVNYHTFKLAELRRNGCSSRSFGQGNQSSCIPISPVPSSAISTSSNATSPQWRSDAFLTRRGESQAEDDQPPTYSSFQDLLSLMEVDVVEGTLQVLNAEHGGSFFDHVSQLAKGIGLENDADFMKHAKNVFIGGLSSSRYSRSKPILSITEELVSDFLSKKISKKILDKAQNPQNPAQSKSFNSTESLNTETVQLIDVTEVLKPVTSVAATKPVPAIKTAVVIESMRPGAKLSREVLAARDSLAKYLPHHKREIAPADIIQTTASGLRIVAGRNHGPRYRDSHRATAAKLQPSEWKAQFANSASNQEDPQAFEQDKNVEEQTSEQSSFVPALLHVGSTGHVSSDDIDLQDSSNLASSKVTEVINEGQNNNVSNTSTTEEESEVTVKVESERNTTTLSLPTNRGLGTSRYATPEVVSQKAVLRAASGYKPPPHQTVKSKDLSSISSVPSKSLRSTELHNTASNEPGFEVDTASKLEQIPEFKTAKGEEALGAVIENAEWTTVDKATKQKAEAVGSQNDNTDAALEKITEQEVVIPEFDRQLPTGGKNVATDSEIDVLAQVLSNLEVKTERNNNAITDDLPAPERSFNKLQYNGVFYPQNSQYSPAIQAQSPYGGFSQHGNQYSTLQGQSSSRVFPPEADQPYPVQHMQSQQSIAPVLSTILFTNSSTGEVSEMTGILQRTHVPVATQMPSAYLEQSPASAIGFTASPSRPTMLVFTPSRQRNASAMALSALSPVYHRQNAQQEAIQARLNKSLAEQRM</sequence>
<feature type="compositionally biased region" description="Gly residues" evidence="1">
    <location>
        <begin position="99"/>
        <end position="121"/>
    </location>
</feature>
<feature type="region of interest" description="Disordered" evidence="1">
    <location>
        <begin position="800"/>
        <end position="840"/>
    </location>
</feature>
<feature type="compositionally biased region" description="Low complexity" evidence="1">
    <location>
        <begin position="873"/>
        <end position="886"/>
    </location>
</feature>
<gene>
    <name evidence="2" type="ORF">EYC84_001593</name>
</gene>
<reference evidence="2 3" key="1">
    <citation type="submission" date="2019-06" db="EMBL/GenBank/DDBJ databases">
        <title>Genome Sequence of the Brown Rot Fungal Pathogen Monilinia fructicola.</title>
        <authorList>
            <person name="De Miccolis Angelini R.M."/>
            <person name="Landi L."/>
            <person name="Abate D."/>
            <person name="Pollastro S."/>
            <person name="Romanazzi G."/>
            <person name="Faretra F."/>
        </authorList>
    </citation>
    <scope>NUCLEOTIDE SEQUENCE [LARGE SCALE GENOMIC DNA]</scope>
    <source>
        <strain evidence="2 3">Mfrc123</strain>
    </source>
</reference>
<dbReference type="VEuPathDB" id="FungiDB:MFRU_016g00970"/>
<feature type="region of interest" description="Disordered" evidence="1">
    <location>
        <begin position="732"/>
        <end position="756"/>
    </location>
</feature>
<comment type="caution">
    <text evidence="2">The sequence shown here is derived from an EMBL/GenBank/DDBJ whole genome shotgun (WGS) entry which is preliminary data.</text>
</comment>
<feature type="compositionally biased region" description="Basic and acidic residues" evidence="1">
    <location>
        <begin position="138"/>
        <end position="157"/>
    </location>
</feature>
<accession>A0A5M9JUN7</accession>